<sequence length="289" mass="32139">MRTAINIILLALLLTAQVASSQTRKSLQWIGGPTFVLHLGSFKILTDPMLGPVSDTGFMIKKHPSTGQLNAPIKRLAPPAPLDTSRIDLLLISHLHADHFDATAKSFLQKQLPVIAPASNRDMLVQWGFHNTRGLPWTDTVLLAKGAETLRIIAIKARHAAKEPLNSELGEVNGYVLEYKSGRSSYRIYWSGDTVWFDDMQNLLQYGRIDLFIPHMGAVGADGHIGRRGLNTAETLQIIRLLQPSLIIPVHHTTFTHYVEPVSVLYNAVHQTPFKKRIVKVKEGKIVSL</sequence>
<evidence type="ECO:0000313" key="5">
    <source>
        <dbReference type="Proteomes" id="UP000278351"/>
    </source>
</evidence>
<proteinExistence type="predicted"/>
<comment type="caution">
    <text evidence="4">The sequence shown here is derived from an EMBL/GenBank/DDBJ whole genome shotgun (WGS) entry which is preliminary data.</text>
</comment>
<dbReference type="Gene3D" id="3.60.15.10">
    <property type="entry name" value="Ribonuclease Z/Hydroxyacylglutathione hydrolase-like"/>
    <property type="match status" value="1"/>
</dbReference>
<dbReference type="Pfam" id="PF12706">
    <property type="entry name" value="Lactamase_B_2"/>
    <property type="match status" value="1"/>
</dbReference>
<dbReference type="PANTHER" id="PTHR43546">
    <property type="entry name" value="UPF0173 METAL-DEPENDENT HYDROLASE MJ1163-RELATED"/>
    <property type="match status" value="1"/>
</dbReference>
<reference evidence="4 5" key="1">
    <citation type="submission" date="2018-11" db="EMBL/GenBank/DDBJ databases">
        <title>Chitinophaga lutea sp.nov., isolate from arsenic contaminated soil.</title>
        <authorList>
            <person name="Zong Y."/>
        </authorList>
    </citation>
    <scope>NUCLEOTIDE SEQUENCE [LARGE SCALE GENOMIC DNA]</scope>
    <source>
        <strain evidence="4 5">ZY74</strain>
    </source>
</reference>
<dbReference type="OrthoDB" id="9805728at2"/>
<accession>A0A3N4PZ22</accession>
<organism evidence="4 5">
    <name type="scientific">Chitinophaga lutea</name>
    <dbReference type="NCBI Taxonomy" id="2488634"/>
    <lineage>
        <taxon>Bacteria</taxon>
        <taxon>Pseudomonadati</taxon>
        <taxon>Bacteroidota</taxon>
        <taxon>Chitinophagia</taxon>
        <taxon>Chitinophagales</taxon>
        <taxon>Chitinophagaceae</taxon>
        <taxon>Chitinophaga</taxon>
    </lineage>
</organism>
<dbReference type="InterPro" id="IPR001279">
    <property type="entry name" value="Metallo-B-lactamas"/>
</dbReference>
<gene>
    <name evidence="4" type="ORF">EGT74_06665</name>
</gene>
<dbReference type="SUPFAM" id="SSF56281">
    <property type="entry name" value="Metallo-hydrolase/oxidoreductase"/>
    <property type="match status" value="1"/>
</dbReference>
<feature type="domain" description="Metallo-beta-lactamase" evidence="3">
    <location>
        <begin position="44"/>
        <end position="252"/>
    </location>
</feature>
<evidence type="ECO:0000256" key="2">
    <source>
        <dbReference type="SAM" id="SignalP"/>
    </source>
</evidence>
<dbReference type="AlphaFoldDB" id="A0A3N4PZ22"/>
<name>A0A3N4PZ22_9BACT</name>
<feature type="chain" id="PRO_5018082277" description="Metallo-beta-lactamase domain-containing protein" evidence="2">
    <location>
        <begin position="22"/>
        <end position="289"/>
    </location>
</feature>
<dbReference type="Proteomes" id="UP000278351">
    <property type="component" value="Unassembled WGS sequence"/>
</dbReference>
<evidence type="ECO:0000313" key="4">
    <source>
        <dbReference type="EMBL" id="RPE13208.1"/>
    </source>
</evidence>
<protein>
    <recommendedName>
        <fullName evidence="3">Metallo-beta-lactamase domain-containing protein</fullName>
    </recommendedName>
</protein>
<dbReference type="RefSeq" id="WP_123845727.1">
    <property type="nucleotide sequence ID" value="NZ_RPDH01000001.1"/>
</dbReference>
<keyword evidence="2" id="KW-0732">Signal</keyword>
<feature type="signal peptide" evidence="2">
    <location>
        <begin position="1"/>
        <end position="21"/>
    </location>
</feature>
<evidence type="ECO:0000259" key="3">
    <source>
        <dbReference type="Pfam" id="PF12706"/>
    </source>
</evidence>
<evidence type="ECO:0000256" key="1">
    <source>
        <dbReference type="ARBA" id="ARBA00022801"/>
    </source>
</evidence>
<dbReference type="EMBL" id="RPDH01000001">
    <property type="protein sequence ID" value="RPE13208.1"/>
    <property type="molecule type" value="Genomic_DNA"/>
</dbReference>
<dbReference type="InterPro" id="IPR036866">
    <property type="entry name" value="RibonucZ/Hydroxyglut_hydro"/>
</dbReference>
<dbReference type="PANTHER" id="PTHR43546:SF9">
    <property type="entry name" value="L-ASCORBATE-6-PHOSPHATE LACTONASE ULAG-RELATED"/>
    <property type="match status" value="1"/>
</dbReference>
<dbReference type="InterPro" id="IPR050114">
    <property type="entry name" value="UPF0173_UPF0282_UlaG_hydrolase"/>
</dbReference>
<dbReference type="GO" id="GO:0016787">
    <property type="term" value="F:hydrolase activity"/>
    <property type="evidence" value="ECO:0007669"/>
    <property type="project" value="UniProtKB-KW"/>
</dbReference>
<keyword evidence="5" id="KW-1185">Reference proteome</keyword>
<keyword evidence="1" id="KW-0378">Hydrolase</keyword>